<evidence type="ECO:0000256" key="2">
    <source>
        <dbReference type="ARBA" id="ARBA00022737"/>
    </source>
</evidence>
<dbReference type="EMBL" id="JAUKUD010000002">
    <property type="protein sequence ID" value="KAK0751790.1"/>
    <property type="molecule type" value="Genomic_DNA"/>
</dbReference>
<dbReference type="GO" id="GO:0005524">
    <property type="term" value="F:ATP binding"/>
    <property type="evidence" value="ECO:0007669"/>
    <property type="project" value="UniProtKB-KW"/>
</dbReference>
<dbReference type="CDD" id="cd12087">
    <property type="entry name" value="TM_EGFR-like"/>
    <property type="match status" value="1"/>
</dbReference>
<feature type="signal peptide" evidence="8">
    <location>
        <begin position="1"/>
        <end position="22"/>
    </location>
</feature>
<feature type="region of interest" description="Disordered" evidence="6">
    <location>
        <begin position="430"/>
        <end position="454"/>
    </location>
</feature>
<dbReference type="Gene3D" id="2.120.10.80">
    <property type="entry name" value="Kelch-type beta propeller"/>
    <property type="match status" value="1"/>
</dbReference>
<evidence type="ECO:0000313" key="10">
    <source>
        <dbReference type="EMBL" id="KAK0751790.1"/>
    </source>
</evidence>
<dbReference type="GO" id="GO:0019760">
    <property type="term" value="P:glucosinolate metabolic process"/>
    <property type="evidence" value="ECO:0007669"/>
    <property type="project" value="UniProtKB-ARBA"/>
</dbReference>
<keyword evidence="5" id="KW-0408">Iron</keyword>
<dbReference type="PANTHER" id="PTHR47435:SF4">
    <property type="entry name" value="KELCH REPEAT PROTEIN (AFU_ORTHOLOGUE AFUA_5G12780)"/>
    <property type="match status" value="1"/>
</dbReference>
<feature type="compositionally biased region" description="Gly residues" evidence="6">
    <location>
        <begin position="430"/>
        <end position="439"/>
    </location>
</feature>
<keyword evidence="7" id="KW-0812">Transmembrane</keyword>
<keyword evidence="4" id="KW-0067">ATP-binding</keyword>
<dbReference type="SUPFAM" id="SSF117281">
    <property type="entry name" value="Kelch motif"/>
    <property type="match status" value="2"/>
</dbReference>
<evidence type="ECO:0000313" key="11">
    <source>
        <dbReference type="Proteomes" id="UP001172155"/>
    </source>
</evidence>
<dbReference type="AlphaFoldDB" id="A0AA40F612"/>
<accession>A0AA40F612</accession>
<keyword evidence="1" id="KW-0597">Phosphoprotein</keyword>
<keyword evidence="11" id="KW-1185">Reference proteome</keyword>
<evidence type="ECO:0000256" key="5">
    <source>
        <dbReference type="ARBA" id="ARBA00023004"/>
    </source>
</evidence>
<evidence type="ECO:0000256" key="8">
    <source>
        <dbReference type="SAM" id="SignalP"/>
    </source>
</evidence>
<feature type="compositionally biased region" description="Polar residues" evidence="6">
    <location>
        <begin position="444"/>
        <end position="453"/>
    </location>
</feature>
<dbReference type="PANTHER" id="PTHR47435">
    <property type="entry name" value="KELCH REPEAT PROTEIN (AFU_ORTHOLOGUE AFUA_5G12780)"/>
    <property type="match status" value="1"/>
</dbReference>
<name>A0AA40F612_9PEZI</name>
<evidence type="ECO:0000256" key="1">
    <source>
        <dbReference type="ARBA" id="ARBA00022553"/>
    </source>
</evidence>
<dbReference type="Pfam" id="PF21314">
    <property type="entry name" value="TM_ErbB1"/>
    <property type="match status" value="1"/>
</dbReference>
<evidence type="ECO:0000259" key="9">
    <source>
        <dbReference type="Pfam" id="PF21314"/>
    </source>
</evidence>
<sequence>MRSPSAVPWIALAAVQFASLAASQISDAPSVENFVRRFSGAVVVVGNYAYLDGGEVIQMEGGAIATARTVNSTLSLDLTKSWALKDAVFKSTPKDVSPSKGNAGAWANREGTAFYVWGGKSPYAINVTTPALYKFTVDGNGGGTWAIERPQNPNLFAGLLPTEAMALTTVNNTMYGMGGVASRWTTPSLGVDQVVPGMVKFNMDAREWTNITGTESPISTLVAGRAQYLPSFGPQGLIMVLGGHAPRADVPPTIGNSRLNDFVTLTFFDPVTLKTYTQTATGDLPIFPRAGFCTAGFQNKQGGHEIFVFGGENSLTKVRYQDAYVLSLPGFVWTKLPTPPFGGRAYFPCAAVGKRQVLTVGGLEFTTPGKDEAPMGLLVYDMTAMTWKDSYDATLGDYERPDAISAFYKNGSLDRVPWSSKEVQSLFVTGTGGGAGSGNGTSNPLPTENPTPDSASASAIAGGVVGTILALAVLSAVSWFILRRRRQKNKGIEFLPPEQPAIAEMAVPGNLYPNSQAKSGPTSVVVEADTFAYVEADGESRYAELPVVRMDRRSHETELDGGSAVKGEK</sequence>
<keyword evidence="7" id="KW-1133">Transmembrane helix</keyword>
<dbReference type="Proteomes" id="UP001172155">
    <property type="component" value="Unassembled WGS sequence"/>
</dbReference>
<comment type="caution">
    <text evidence="10">The sequence shown here is derived from an EMBL/GenBank/DDBJ whole genome shotgun (WGS) entry which is preliminary data.</text>
</comment>
<evidence type="ECO:0000256" key="3">
    <source>
        <dbReference type="ARBA" id="ARBA00022741"/>
    </source>
</evidence>
<evidence type="ECO:0000256" key="6">
    <source>
        <dbReference type="SAM" id="MobiDB-lite"/>
    </source>
</evidence>
<keyword evidence="7" id="KW-0472">Membrane</keyword>
<proteinExistence type="predicted"/>
<keyword evidence="2" id="KW-0677">Repeat</keyword>
<feature type="chain" id="PRO_5041302527" description="Epidermal growth factor receptor-like transmembrane-juxtamembrane segment domain-containing protein" evidence="8">
    <location>
        <begin position="23"/>
        <end position="569"/>
    </location>
</feature>
<gene>
    <name evidence="10" type="ORF">B0T18DRAFT_486293</name>
</gene>
<evidence type="ECO:0000256" key="4">
    <source>
        <dbReference type="ARBA" id="ARBA00022840"/>
    </source>
</evidence>
<keyword evidence="8" id="KW-0732">Signal</keyword>
<protein>
    <recommendedName>
        <fullName evidence="9">Epidermal growth factor receptor-like transmembrane-juxtamembrane segment domain-containing protein</fullName>
    </recommendedName>
</protein>
<evidence type="ECO:0000256" key="7">
    <source>
        <dbReference type="SAM" id="Phobius"/>
    </source>
</evidence>
<feature type="transmembrane region" description="Helical" evidence="7">
    <location>
        <begin position="459"/>
        <end position="482"/>
    </location>
</feature>
<organism evidence="10 11">
    <name type="scientific">Schizothecium vesticola</name>
    <dbReference type="NCBI Taxonomy" id="314040"/>
    <lineage>
        <taxon>Eukaryota</taxon>
        <taxon>Fungi</taxon>
        <taxon>Dikarya</taxon>
        <taxon>Ascomycota</taxon>
        <taxon>Pezizomycotina</taxon>
        <taxon>Sordariomycetes</taxon>
        <taxon>Sordariomycetidae</taxon>
        <taxon>Sordariales</taxon>
        <taxon>Schizotheciaceae</taxon>
        <taxon>Schizothecium</taxon>
    </lineage>
</organism>
<keyword evidence="3" id="KW-0547">Nucleotide-binding</keyword>
<reference evidence="10" key="1">
    <citation type="submission" date="2023-06" db="EMBL/GenBank/DDBJ databases">
        <title>Genome-scale phylogeny and comparative genomics of the fungal order Sordariales.</title>
        <authorList>
            <consortium name="Lawrence Berkeley National Laboratory"/>
            <person name="Hensen N."/>
            <person name="Bonometti L."/>
            <person name="Westerberg I."/>
            <person name="Brannstrom I.O."/>
            <person name="Guillou S."/>
            <person name="Cros-Aarteil S."/>
            <person name="Calhoun S."/>
            <person name="Haridas S."/>
            <person name="Kuo A."/>
            <person name="Mondo S."/>
            <person name="Pangilinan J."/>
            <person name="Riley R."/>
            <person name="LaButti K."/>
            <person name="Andreopoulos B."/>
            <person name="Lipzen A."/>
            <person name="Chen C."/>
            <person name="Yanf M."/>
            <person name="Daum C."/>
            <person name="Ng V."/>
            <person name="Clum A."/>
            <person name="Steindorff A."/>
            <person name="Ohm R."/>
            <person name="Martin F."/>
            <person name="Silar P."/>
            <person name="Natvig D."/>
            <person name="Lalanne C."/>
            <person name="Gautier V."/>
            <person name="Ament-velasquez S.L."/>
            <person name="Kruys A."/>
            <person name="Hutchinson M.I."/>
            <person name="Powell A.J."/>
            <person name="Barry K."/>
            <person name="Miller A.N."/>
            <person name="Grigoriev I.V."/>
            <person name="Debuchy R."/>
            <person name="Gladieux P."/>
            <person name="Thoren M.H."/>
            <person name="Johannesson H."/>
        </authorList>
    </citation>
    <scope>NUCLEOTIDE SEQUENCE</scope>
    <source>
        <strain evidence="10">SMH3187-1</strain>
    </source>
</reference>
<dbReference type="InterPro" id="IPR049328">
    <property type="entry name" value="TM_ErbB1"/>
</dbReference>
<feature type="domain" description="Epidermal growth factor receptor-like transmembrane-juxtamembrane segment" evidence="9">
    <location>
        <begin position="460"/>
        <end position="490"/>
    </location>
</feature>
<dbReference type="InterPro" id="IPR015915">
    <property type="entry name" value="Kelch-typ_b-propeller"/>
</dbReference>